<accession>A0A921JC25</accession>
<evidence type="ECO:0000313" key="2">
    <source>
        <dbReference type="Proteomes" id="UP000763505"/>
    </source>
</evidence>
<dbReference type="EMBL" id="DYYI01000058">
    <property type="protein sequence ID" value="HJE19785.1"/>
    <property type="molecule type" value="Genomic_DNA"/>
</dbReference>
<organism evidence="1 2">
    <name type="scientific">Aliicoccus persicus</name>
    <dbReference type="NCBI Taxonomy" id="930138"/>
    <lineage>
        <taxon>Bacteria</taxon>
        <taxon>Bacillati</taxon>
        <taxon>Bacillota</taxon>
        <taxon>Bacilli</taxon>
        <taxon>Bacillales</taxon>
        <taxon>Staphylococcaceae</taxon>
        <taxon>Aliicoccus</taxon>
    </lineage>
</organism>
<dbReference type="Proteomes" id="UP000763505">
    <property type="component" value="Unassembled WGS sequence"/>
</dbReference>
<reference evidence="1" key="2">
    <citation type="submission" date="2021-09" db="EMBL/GenBank/DDBJ databases">
        <authorList>
            <person name="Gilroy R."/>
        </authorList>
    </citation>
    <scope>NUCLEOTIDE SEQUENCE</scope>
    <source>
        <strain evidence="1">6019</strain>
    </source>
</reference>
<evidence type="ECO:0000313" key="1">
    <source>
        <dbReference type="EMBL" id="HJE19785.1"/>
    </source>
</evidence>
<comment type="caution">
    <text evidence="1">The sequence shown here is derived from an EMBL/GenBank/DDBJ whole genome shotgun (WGS) entry which is preliminary data.</text>
</comment>
<reference evidence="1" key="1">
    <citation type="journal article" date="2021" name="PeerJ">
        <title>Extensive microbial diversity within the chicken gut microbiome revealed by metagenomics and culture.</title>
        <authorList>
            <person name="Gilroy R."/>
            <person name="Ravi A."/>
            <person name="Getino M."/>
            <person name="Pursley I."/>
            <person name="Horton D.L."/>
            <person name="Alikhan N.F."/>
            <person name="Baker D."/>
            <person name="Gharbi K."/>
            <person name="Hall N."/>
            <person name="Watson M."/>
            <person name="Adriaenssens E.M."/>
            <person name="Foster-Nyarko E."/>
            <person name="Jarju S."/>
            <person name="Secka A."/>
            <person name="Antonio M."/>
            <person name="Oren A."/>
            <person name="Chaudhuri R.R."/>
            <person name="La Ragione R."/>
            <person name="Hildebrand F."/>
            <person name="Pallen M.J."/>
        </authorList>
    </citation>
    <scope>NUCLEOTIDE SEQUENCE</scope>
    <source>
        <strain evidence="1">6019</strain>
    </source>
</reference>
<gene>
    <name evidence="1" type="ORF">K8V35_05485</name>
</gene>
<protein>
    <submittedName>
        <fullName evidence="1">Uncharacterized protein</fullName>
    </submittedName>
</protein>
<name>A0A921JC25_9STAP</name>
<sequence>MNLKQYKEHFNNIYDDEYNEQINALKEILPKNPHKIIELPISKGLFFYVSSLITIDNEGLNISGNVEKLHKGNSYISYNEMNNDFNKPPENHSFGRELRDKLSIYINIYTDPNLKVIPILVLYSSGDKMKTTRLSNKSNVIDTREYDQCRITFKVIGYGHFLLKSIKVRMF</sequence>
<proteinExistence type="predicted"/>
<dbReference type="AlphaFoldDB" id="A0A921JC25"/>